<gene>
    <name evidence="1" type="ORF">HMPREF1317_1693</name>
</gene>
<dbReference type="AlphaFoldDB" id="J1HZB3"/>
<proteinExistence type="predicted"/>
<evidence type="ECO:0000313" key="1">
    <source>
        <dbReference type="EMBL" id="EJF51715.1"/>
    </source>
</evidence>
<dbReference type="Proteomes" id="UP000004578">
    <property type="component" value="Unassembled WGS sequence"/>
</dbReference>
<accession>J1HZB3</accession>
<keyword evidence="2" id="KW-1185">Reference proteome</keyword>
<dbReference type="OrthoDB" id="4774471at2"/>
<reference evidence="1 2" key="1">
    <citation type="submission" date="2012-05" db="EMBL/GenBank/DDBJ databases">
        <authorList>
            <person name="Harkins D.M."/>
            <person name="Madupu R."/>
            <person name="Durkin A.S."/>
            <person name="Torralba M."/>
            <person name="Methe B."/>
            <person name="Sutton G.G."/>
            <person name="Nelson K.E."/>
        </authorList>
    </citation>
    <scope>NUCLEOTIDE SEQUENCE [LARGE SCALE GENOMIC DNA]</scope>
    <source>
        <strain evidence="1 2">F0490</strain>
    </source>
</reference>
<sequence length="114" mass="12169">MNPLYAAAQDVADMLAAAGVHTVTDPRDIEPPCAWVSPSRIAYPTLAGRPRTVEWEVYLIAPDSGAPLFPLGDLIDRAATVFPGIEARTLGLTIPNLSPDPLPAITFTIETETD</sequence>
<dbReference type="EMBL" id="AKFS01000006">
    <property type="protein sequence ID" value="EJF51715.1"/>
    <property type="molecule type" value="Genomic_DNA"/>
</dbReference>
<dbReference type="PATRIC" id="fig|1125717.3.peg.35"/>
<protein>
    <submittedName>
        <fullName evidence="1">Uncharacterized protein</fullName>
    </submittedName>
</protein>
<evidence type="ECO:0000313" key="2">
    <source>
        <dbReference type="Proteomes" id="UP000004578"/>
    </source>
</evidence>
<comment type="caution">
    <text evidence="1">The sequence shown here is derived from an EMBL/GenBank/DDBJ whole genome shotgun (WGS) entry which is preliminary data.</text>
</comment>
<organism evidence="1 2">
    <name type="scientific">Schaalia georgiae F0490</name>
    <dbReference type="NCBI Taxonomy" id="1125717"/>
    <lineage>
        <taxon>Bacteria</taxon>
        <taxon>Bacillati</taxon>
        <taxon>Actinomycetota</taxon>
        <taxon>Actinomycetes</taxon>
        <taxon>Actinomycetales</taxon>
        <taxon>Actinomycetaceae</taxon>
        <taxon>Schaalia</taxon>
    </lineage>
</organism>
<name>J1HZB3_9ACTO</name>
<dbReference type="RefSeq" id="WP_005867118.1">
    <property type="nucleotide sequence ID" value="NZ_AKFS01000006.1"/>
</dbReference>